<feature type="compositionally biased region" description="Acidic residues" evidence="1">
    <location>
        <begin position="198"/>
        <end position="207"/>
    </location>
</feature>
<dbReference type="EMBL" id="CYZD01000005">
    <property type="protein sequence ID" value="CUO00126.1"/>
    <property type="molecule type" value="Genomic_DNA"/>
</dbReference>
<dbReference type="GO" id="GO:0005886">
    <property type="term" value="C:plasma membrane"/>
    <property type="evidence" value="ECO:0007669"/>
    <property type="project" value="TreeGrafter"/>
</dbReference>
<reference evidence="3 4" key="1">
    <citation type="submission" date="2015-09" db="EMBL/GenBank/DDBJ databases">
        <authorList>
            <consortium name="Pathogen Informatics"/>
        </authorList>
    </citation>
    <scope>NUCLEOTIDE SEQUENCE [LARGE SCALE GENOMIC DNA]</scope>
    <source>
        <strain evidence="3 4">2789STDY5608837</strain>
    </source>
</reference>
<keyword evidence="2" id="KW-1133">Transmembrane helix</keyword>
<dbReference type="PANTHER" id="PTHR34989:SF1">
    <property type="entry name" value="PROTEIN HDED"/>
    <property type="match status" value="1"/>
</dbReference>
<feature type="compositionally biased region" description="Acidic residues" evidence="1">
    <location>
        <begin position="244"/>
        <end position="262"/>
    </location>
</feature>
<dbReference type="Pfam" id="PF03729">
    <property type="entry name" value="DUF308"/>
    <property type="match status" value="1"/>
</dbReference>
<feature type="compositionally biased region" description="Basic and acidic residues" evidence="1">
    <location>
        <begin position="279"/>
        <end position="289"/>
    </location>
</feature>
<name>A0A174BKK5_9FIRM</name>
<proteinExistence type="predicted"/>
<sequence>MWEKINNFLKGQIVTSIIYIALGACLVFMPVSTVNVICKFVFGILLILVGLYHILIYVAEKLNSTIFDLFSGGVLMVLGIFLFMNPQIVVKLLPILLGTFILVDSIWSLKGSLKLKKRGADSWKFLLLGSIIFIALGISLVVKPFTMVKYTVIFAGWIFLCNGVIDMIYLILLRKGLKEIKQDVEAVDADGEIISGEDSGETDDLDTEASVQPEEPIAPEPEYAPWSSRKKTDSTAPKERTEEMEGTMSESDDVTEDAFSECLEEKESAGMENASQEGFCKEEADREVSEMEESLDVEQENENETSVEAPTGTITGQENDTPPAGRGAYVVSEPTITDDDLSDTKDESLLGRFSRKRKHNKKED</sequence>
<dbReference type="InterPro" id="IPR052712">
    <property type="entry name" value="Acid_resist_chaperone_HdeD"/>
</dbReference>
<evidence type="ECO:0000313" key="3">
    <source>
        <dbReference type="EMBL" id="CUO00126.1"/>
    </source>
</evidence>
<dbReference type="RefSeq" id="WP_005424825.1">
    <property type="nucleotide sequence ID" value="NZ_CYZD01000005.1"/>
</dbReference>
<protein>
    <submittedName>
        <fullName evidence="3">Uncharacterized conserved protein</fullName>
    </submittedName>
</protein>
<dbReference type="GeneID" id="79804740"/>
<feature type="compositionally biased region" description="Basic and acidic residues" evidence="1">
    <location>
        <begin position="230"/>
        <end position="243"/>
    </location>
</feature>
<feature type="transmembrane region" description="Helical" evidence="2">
    <location>
        <begin position="92"/>
        <end position="113"/>
    </location>
</feature>
<feature type="transmembrane region" description="Helical" evidence="2">
    <location>
        <begin position="12"/>
        <end position="34"/>
    </location>
</feature>
<feature type="compositionally biased region" description="Acidic residues" evidence="1">
    <location>
        <begin position="290"/>
        <end position="305"/>
    </location>
</feature>
<evidence type="ECO:0000256" key="1">
    <source>
        <dbReference type="SAM" id="MobiDB-lite"/>
    </source>
</evidence>
<dbReference type="PROSITE" id="PS51257">
    <property type="entry name" value="PROKAR_LIPOPROTEIN"/>
    <property type="match status" value="1"/>
</dbReference>
<dbReference type="AlphaFoldDB" id="A0A174BKK5"/>
<dbReference type="PANTHER" id="PTHR34989">
    <property type="entry name" value="PROTEIN HDED"/>
    <property type="match status" value="1"/>
</dbReference>
<feature type="transmembrane region" description="Helical" evidence="2">
    <location>
        <begin position="152"/>
        <end position="172"/>
    </location>
</feature>
<evidence type="ECO:0000313" key="4">
    <source>
        <dbReference type="Proteomes" id="UP000095409"/>
    </source>
</evidence>
<feature type="region of interest" description="Disordered" evidence="1">
    <location>
        <begin position="191"/>
        <end position="364"/>
    </location>
</feature>
<keyword evidence="2" id="KW-0472">Membrane</keyword>
<dbReference type="Proteomes" id="UP000095409">
    <property type="component" value="Unassembled WGS sequence"/>
</dbReference>
<feature type="transmembrane region" description="Helical" evidence="2">
    <location>
        <begin position="66"/>
        <end position="86"/>
    </location>
</feature>
<dbReference type="InterPro" id="IPR005325">
    <property type="entry name" value="DUF308_memb"/>
</dbReference>
<accession>A0A174BKK5</accession>
<evidence type="ECO:0000256" key="2">
    <source>
        <dbReference type="SAM" id="Phobius"/>
    </source>
</evidence>
<feature type="transmembrane region" description="Helical" evidence="2">
    <location>
        <begin position="40"/>
        <end position="59"/>
    </location>
</feature>
<feature type="compositionally biased region" description="Polar residues" evidence="1">
    <location>
        <begin position="306"/>
        <end position="320"/>
    </location>
</feature>
<gene>
    <name evidence="3" type="ORF">ERS852394_01276</name>
</gene>
<feature type="transmembrane region" description="Helical" evidence="2">
    <location>
        <begin position="125"/>
        <end position="146"/>
    </location>
</feature>
<keyword evidence="2" id="KW-0812">Transmembrane</keyword>
<feature type="compositionally biased region" description="Basic residues" evidence="1">
    <location>
        <begin position="353"/>
        <end position="364"/>
    </location>
</feature>
<organism evidence="3 4">
    <name type="scientific">Blautia obeum</name>
    <dbReference type="NCBI Taxonomy" id="40520"/>
    <lineage>
        <taxon>Bacteria</taxon>
        <taxon>Bacillati</taxon>
        <taxon>Bacillota</taxon>
        <taxon>Clostridia</taxon>
        <taxon>Lachnospirales</taxon>
        <taxon>Lachnospiraceae</taxon>
        <taxon>Blautia</taxon>
    </lineage>
</organism>